<dbReference type="SUPFAM" id="SSF51197">
    <property type="entry name" value="Clavaminate synthase-like"/>
    <property type="match status" value="1"/>
</dbReference>
<dbReference type="AlphaFoldDB" id="A0A0D2J248"/>
<evidence type="ECO:0000259" key="2">
    <source>
        <dbReference type="Pfam" id="PF02668"/>
    </source>
</evidence>
<sequence>MRAVLAAYLGVSAHVGQPGPQWSCGRLVTHVTNKGATVKQNLEASKHGPEAFNRNDAFEMHNDSCADVLGLLCIRQAKEGGESAFCSALAVYNEMLRRGRLDLVAVLAGAGFYRDKSRFHQEILPGTSPLWEMPVWSWANGYLTTSYNANLNKQCEERYPELAGKLSPLQKEAMEVFNEIANSDALKLGIRLQRGDVAMINNINDSPHALPKHLTFPRSYSLGTVAIEAARNQDGLFKMLPTSALYVPLSTGERAQ</sequence>
<dbReference type="STRING" id="145388.A0A0D2J248"/>
<keyword evidence="4" id="KW-1185">Reference proteome</keyword>
<dbReference type="Pfam" id="PF02668">
    <property type="entry name" value="TauD"/>
    <property type="match status" value="1"/>
</dbReference>
<dbReference type="GO" id="GO:0016491">
    <property type="term" value="F:oxidoreductase activity"/>
    <property type="evidence" value="ECO:0007669"/>
    <property type="project" value="UniProtKB-KW"/>
</dbReference>
<protein>
    <recommendedName>
        <fullName evidence="2">TauD/TfdA-like domain-containing protein</fullName>
    </recommendedName>
</protein>
<organism evidence="3 4">
    <name type="scientific">Monoraphidium neglectum</name>
    <dbReference type="NCBI Taxonomy" id="145388"/>
    <lineage>
        <taxon>Eukaryota</taxon>
        <taxon>Viridiplantae</taxon>
        <taxon>Chlorophyta</taxon>
        <taxon>core chlorophytes</taxon>
        <taxon>Chlorophyceae</taxon>
        <taxon>CS clade</taxon>
        <taxon>Sphaeropleales</taxon>
        <taxon>Selenastraceae</taxon>
        <taxon>Monoraphidium</taxon>
    </lineage>
</organism>
<reference evidence="3 4" key="1">
    <citation type="journal article" date="2013" name="BMC Genomics">
        <title>Reconstruction of the lipid metabolism for the microalga Monoraphidium neglectum from its genome sequence reveals characteristics suitable for biofuel production.</title>
        <authorList>
            <person name="Bogen C."/>
            <person name="Al-Dilaimi A."/>
            <person name="Albersmeier A."/>
            <person name="Wichmann J."/>
            <person name="Grundmann M."/>
            <person name="Rupp O."/>
            <person name="Lauersen K.J."/>
            <person name="Blifernez-Klassen O."/>
            <person name="Kalinowski J."/>
            <person name="Goesmann A."/>
            <person name="Mussgnug J.H."/>
            <person name="Kruse O."/>
        </authorList>
    </citation>
    <scope>NUCLEOTIDE SEQUENCE [LARGE SCALE GENOMIC DNA]</scope>
    <source>
        <strain evidence="3 4">SAG 48.87</strain>
    </source>
</reference>
<dbReference type="RefSeq" id="XP_013893087.1">
    <property type="nucleotide sequence ID" value="XM_014037633.1"/>
</dbReference>
<dbReference type="KEGG" id="mng:MNEG_13894"/>
<dbReference type="InterPro" id="IPR042098">
    <property type="entry name" value="TauD-like_sf"/>
</dbReference>
<dbReference type="InterPro" id="IPR003819">
    <property type="entry name" value="TauD/TfdA-like"/>
</dbReference>
<evidence type="ECO:0000256" key="1">
    <source>
        <dbReference type="ARBA" id="ARBA00023002"/>
    </source>
</evidence>
<accession>A0A0D2J248</accession>
<gene>
    <name evidence="3" type="ORF">MNEG_13894</name>
</gene>
<evidence type="ECO:0000313" key="4">
    <source>
        <dbReference type="Proteomes" id="UP000054498"/>
    </source>
</evidence>
<keyword evidence="1" id="KW-0560">Oxidoreductase</keyword>
<dbReference type="OrthoDB" id="272271at2759"/>
<name>A0A0D2J248_9CHLO</name>
<evidence type="ECO:0000313" key="3">
    <source>
        <dbReference type="EMBL" id="KIY94067.1"/>
    </source>
</evidence>
<dbReference type="GeneID" id="25731402"/>
<feature type="domain" description="TauD/TfdA-like" evidence="2">
    <location>
        <begin position="30"/>
        <end position="202"/>
    </location>
</feature>
<dbReference type="Proteomes" id="UP000054498">
    <property type="component" value="Unassembled WGS sequence"/>
</dbReference>
<dbReference type="Gene3D" id="3.60.130.10">
    <property type="entry name" value="Clavaminate synthase-like"/>
    <property type="match status" value="1"/>
</dbReference>
<proteinExistence type="predicted"/>
<dbReference type="EMBL" id="KK104335">
    <property type="protein sequence ID" value="KIY94067.1"/>
    <property type="molecule type" value="Genomic_DNA"/>
</dbReference>